<dbReference type="SUPFAM" id="SSF55931">
    <property type="entry name" value="Glutamine synthetase/guanido kinase"/>
    <property type="match status" value="1"/>
</dbReference>
<evidence type="ECO:0000256" key="10">
    <source>
        <dbReference type="ARBA" id="ARBA00047913"/>
    </source>
</evidence>
<dbReference type="PANTHER" id="PTHR11659:SF0">
    <property type="entry name" value="GLUTAMYL-TRNA(GLN) AMIDOTRANSFERASE SUBUNIT B, MITOCHONDRIAL"/>
    <property type="match status" value="1"/>
</dbReference>
<evidence type="ECO:0000256" key="4">
    <source>
        <dbReference type="ARBA" id="ARBA00022598"/>
    </source>
</evidence>
<dbReference type="Proteomes" id="UP000199339">
    <property type="component" value="Unassembled WGS sequence"/>
</dbReference>
<dbReference type="InterPro" id="IPR014746">
    <property type="entry name" value="Gln_synth/guanido_kin_cat_dom"/>
</dbReference>
<keyword evidence="13" id="KW-0808">Transferase</keyword>
<dbReference type="GO" id="GO:0050567">
    <property type="term" value="F:glutaminyl-tRNA synthase (glutamine-hydrolyzing) activity"/>
    <property type="evidence" value="ECO:0007669"/>
    <property type="project" value="UniProtKB-UniRule"/>
</dbReference>
<dbReference type="SUPFAM" id="SSF89095">
    <property type="entry name" value="GatB/YqeY motif"/>
    <property type="match status" value="1"/>
</dbReference>
<dbReference type="GO" id="GO:0016740">
    <property type="term" value="F:transferase activity"/>
    <property type="evidence" value="ECO:0007669"/>
    <property type="project" value="UniProtKB-KW"/>
</dbReference>
<protein>
    <recommendedName>
        <fullName evidence="3 11">Aspartyl/glutamyl-tRNA(Asn/Gln) amidotransferase subunit B</fullName>
        <shortName evidence="11">Asp/Glu-ADT subunit B</shortName>
        <ecNumber evidence="11">6.3.5.-</ecNumber>
    </recommendedName>
</protein>
<keyword evidence="6 11" id="KW-0067">ATP-binding</keyword>
<dbReference type="NCBIfam" id="NF004012">
    <property type="entry name" value="PRK05477.1-2"/>
    <property type="match status" value="1"/>
</dbReference>
<reference evidence="14" key="1">
    <citation type="submission" date="2016-10" db="EMBL/GenBank/DDBJ databases">
        <authorList>
            <person name="Varghese N."/>
            <person name="Submissions S."/>
        </authorList>
    </citation>
    <scope>NUCLEOTIDE SEQUENCE [LARGE SCALE GENOMIC DNA]</scope>
    <source>
        <strain evidence="14">CGMCC 1.6775</strain>
    </source>
</reference>
<dbReference type="GO" id="GO:0050566">
    <property type="term" value="F:asparaginyl-tRNA synthase (glutamine-hydrolyzing) activity"/>
    <property type="evidence" value="ECO:0007669"/>
    <property type="project" value="RHEA"/>
</dbReference>
<dbReference type="EMBL" id="FOUR01000003">
    <property type="protein sequence ID" value="SFM90352.1"/>
    <property type="molecule type" value="Genomic_DNA"/>
</dbReference>
<evidence type="ECO:0000256" key="11">
    <source>
        <dbReference type="HAMAP-Rule" id="MF_00121"/>
    </source>
</evidence>
<evidence type="ECO:0000256" key="5">
    <source>
        <dbReference type="ARBA" id="ARBA00022741"/>
    </source>
</evidence>
<accession>A0A1I4UMY6</accession>
<evidence type="ECO:0000256" key="7">
    <source>
        <dbReference type="ARBA" id="ARBA00022917"/>
    </source>
</evidence>
<dbReference type="FunFam" id="1.10.150.380:FF:000001">
    <property type="entry name" value="Aspartyl/glutamyl-tRNA(Asn/Gln) amidotransferase subunit B"/>
    <property type="match status" value="1"/>
</dbReference>
<evidence type="ECO:0000256" key="1">
    <source>
        <dbReference type="ARBA" id="ARBA00005306"/>
    </source>
</evidence>
<dbReference type="NCBIfam" id="TIGR00133">
    <property type="entry name" value="gatB"/>
    <property type="match status" value="1"/>
</dbReference>
<dbReference type="AlphaFoldDB" id="A0A1I4UMY6"/>
<evidence type="ECO:0000256" key="2">
    <source>
        <dbReference type="ARBA" id="ARBA00011123"/>
    </source>
</evidence>
<dbReference type="Gene3D" id="1.10.10.410">
    <property type="match status" value="1"/>
</dbReference>
<dbReference type="GO" id="GO:0070681">
    <property type="term" value="P:glutaminyl-tRNAGln biosynthesis via transamidation"/>
    <property type="evidence" value="ECO:0007669"/>
    <property type="project" value="TreeGrafter"/>
</dbReference>
<dbReference type="InterPro" id="IPR004413">
    <property type="entry name" value="GatB"/>
</dbReference>
<feature type="domain" description="Asn/Gln amidotransferase" evidence="12">
    <location>
        <begin position="333"/>
        <end position="486"/>
    </location>
</feature>
<dbReference type="InterPro" id="IPR003789">
    <property type="entry name" value="Asn/Gln_tRNA_amidoTrase-B-like"/>
</dbReference>
<organism evidence="13 14">
    <name type="scientific">Marinobacter pelagius</name>
    <dbReference type="NCBI Taxonomy" id="379482"/>
    <lineage>
        <taxon>Bacteria</taxon>
        <taxon>Pseudomonadati</taxon>
        <taxon>Pseudomonadota</taxon>
        <taxon>Gammaproteobacteria</taxon>
        <taxon>Pseudomonadales</taxon>
        <taxon>Marinobacteraceae</taxon>
        <taxon>Marinobacter</taxon>
    </lineage>
</organism>
<evidence type="ECO:0000313" key="13">
    <source>
        <dbReference type="EMBL" id="SFM90352.1"/>
    </source>
</evidence>
<dbReference type="Gene3D" id="1.10.150.380">
    <property type="entry name" value="GatB domain, N-terminal subdomain"/>
    <property type="match status" value="1"/>
</dbReference>
<comment type="catalytic activity">
    <reaction evidence="9 11">
        <text>L-aspartyl-tRNA(Asn) + L-glutamine + ATP + H2O = L-asparaginyl-tRNA(Asn) + L-glutamate + ADP + phosphate + 2 H(+)</text>
        <dbReference type="Rhea" id="RHEA:14513"/>
        <dbReference type="Rhea" id="RHEA-COMP:9674"/>
        <dbReference type="Rhea" id="RHEA-COMP:9677"/>
        <dbReference type="ChEBI" id="CHEBI:15377"/>
        <dbReference type="ChEBI" id="CHEBI:15378"/>
        <dbReference type="ChEBI" id="CHEBI:29985"/>
        <dbReference type="ChEBI" id="CHEBI:30616"/>
        <dbReference type="ChEBI" id="CHEBI:43474"/>
        <dbReference type="ChEBI" id="CHEBI:58359"/>
        <dbReference type="ChEBI" id="CHEBI:78515"/>
        <dbReference type="ChEBI" id="CHEBI:78516"/>
        <dbReference type="ChEBI" id="CHEBI:456216"/>
    </reaction>
</comment>
<dbReference type="Pfam" id="PF02637">
    <property type="entry name" value="GatB_Yqey"/>
    <property type="match status" value="1"/>
</dbReference>
<keyword evidence="7 11" id="KW-0648">Protein biosynthesis</keyword>
<dbReference type="Pfam" id="PF02934">
    <property type="entry name" value="GatB_N"/>
    <property type="match status" value="1"/>
</dbReference>
<dbReference type="RefSeq" id="WP_092001000.1">
    <property type="nucleotide sequence ID" value="NZ_FOUR01000003.1"/>
</dbReference>
<evidence type="ECO:0000256" key="9">
    <source>
        <dbReference type="ARBA" id="ARBA00047380"/>
    </source>
</evidence>
<comment type="similarity">
    <text evidence="1 11">Belongs to the GatB/GatE family. GatB subfamily.</text>
</comment>
<dbReference type="InterPro" id="IPR017959">
    <property type="entry name" value="Asn/Gln-tRNA_amidoTrfase_suB/E"/>
</dbReference>
<comment type="subunit">
    <text evidence="2 11">Heterotrimer of A, B and C subunits.</text>
</comment>
<evidence type="ECO:0000256" key="3">
    <source>
        <dbReference type="ARBA" id="ARBA00016923"/>
    </source>
</evidence>
<comment type="catalytic activity">
    <reaction evidence="10 11">
        <text>L-glutamyl-tRNA(Gln) + L-glutamine + ATP + H2O = L-glutaminyl-tRNA(Gln) + L-glutamate + ADP + phosphate + H(+)</text>
        <dbReference type="Rhea" id="RHEA:17521"/>
        <dbReference type="Rhea" id="RHEA-COMP:9681"/>
        <dbReference type="Rhea" id="RHEA-COMP:9684"/>
        <dbReference type="ChEBI" id="CHEBI:15377"/>
        <dbReference type="ChEBI" id="CHEBI:15378"/>
        <dbReference type="ChEBI" id="CHEBI:29985"/>
        <dbReference type="ChEBI" id="CHEBI:30616"/>
        <dbReference type="ChEBI" id="CHEBI:43474"/>
        <dbReference type="ChEBI" id="CHEBI:58359"/>
        <dbReference type="ChEBI" id="CHEBI:78520"/>
        <dbReference type="ChEBI" id="CHEBI:78521"/>
        <dbReference type="ChEBI" id="CHEBI:456216"/>
    </reaction>
</comment>
<proteinExistence type="inferred from homology"/>
<sequence length="488" mass="53810">MQWDIVIGLEIHVQLATQTKIFSGSSTAYGAEPNTQANAVDLAMPGTLPVPNENAFRYAVMFGLAVNAEIGRRSVFERKNYFYPDLPKGYQTTQLEQPIVGPGYVDVDLANGETKRVRIHHAHLEEDAGKSLHETFFDELGHGMSGIDLNRAGTPLIEVVTEPDMNSAEEAVAFAKKLHSIVTSLGICDGDMSQGSMRFDVNISLKPKGSDQLGTRTETKNLNSFRFMEQAIAHEVERQMDILEDGGRIIQETRLYNGDRDESRSMRTKEEANDYRYFPCPDLLPVVIDDDFIEDARQRLPELPDARKARFKEQYGLNDYDAGLLSGDAKLAAFFEETVEHGKDAKLAANWIQGEFSARLNAEEKTVAESPITGAQLGDLVVRIADNTVSSAGAKKVFEALWTGENDNVDAIIDAKGLKQVSDTGALEAMVDEVLAGMPDQVAQYQNEEDPKKRKKMLGGFMGPLMKASKGQGNPKLFNEILVEKLGG</sequence>
<dbReference type="InterPro" id="IPR018027">
    <property type="entry name" value="Asn/Gln_amidotransferase"/>
</dbReference>
<dbReference type="PANTHER" id="PTHR11659">
    <property type="entry name" value="GLUTAMYL-TRNA GLN AMIDOTRANSFERASE SUBUNIT B MITOCHONDRIAL AND PROKARYOTIC PET112-RELATED"/>
    <property type="match status" value="1"/>
</dbReference>
<evidence type="ECO:0000259" key="12">
    <source>
        <dbReference type="SMART" id="SM00845"/>
    </source>
</evidence>
<keyword evidence="5 11" id="KW-0547">Nucleotide-binding</keyword>
<dbReference type="InterPro" id="IPR006075">
    <property type="entry name" value="Asn/Gln-tRNA_Trfase_suB/E_cat"/>
</dbReference>
<dbReference type="InterPro" id="IPR017958">
    <property type="entry name" value="Gln-tRNA_amidoTrfase_suB_CS"/>
</dbReference>
<name>A0A1I4UMY6_9GAMM</name>
<evidence type="ECO:0000256" key="8">
    <source>
        <dbReference type="ARBA" id="ARBA00024799"/>
    </source>
</evidence>
<dbReference type="PROSITE" id="PS01234">
    <property type="entry name" value="GATB"/>
    <property type="match status" value="1"/>
</dbReference>
<dbReference type="OrthoDB" id="9804078at2"/>
<gene>
    <name evidence="11" type="primary">gatB</name>
    <name evidence="13" type="ORF">SAMN04487961_1474</name>
</gene>
<dbReference type="InterPro" id="IPR042114">
    <property type="entry name" value="GatB_C_1"/>
</dbReference>
<dbReference type="HAMAP" id="MF_00121">
    <property type="entry name" value="GatB"/>
    <property type="match status" value="1"/>
</dbReference>
<dbReference type="SMART" id="SM00845">
    <property type="entry name" value="GatB_Yqey"/>
    <property type="match status" value="1"/>
</dbReference>
<dbReference type="InterPro" id="IPR023168">
    <property type="entry name" value="GatB_Yqey_C_2"/>
</dbReference>
<comment type="function">
    <text evidence="8 11">Allows the formation of correctly charged Asn-tRNA(Asn) or Gln-tRNA(Gln) through the transamidation of misacylated Asp-tRNA(Asn) or Glu-tRNA(Gln) in organisms which lack either or both of asparaginyl-tRNA or glutaminyl-tRNA synthetases. The reaction takes place in the presence of glutamine and ATP through an activated phospho-Asp-tRNA(Asn) or phospho-Glu-tRNA(Gln).</text>
</comment>
<dbReference type="NCBIfam" id="NF004014">
    <property type="entry name" value="PRK05477.1-4"/>
    <property type="match status" value="1"/>
</dbReference>
<keyword evidence="14" id="KW-1185">Reference proteome</keyword>
<evidence type="ECO:0000313" key="14">
    <source>
        <dbReference type="Proteomes" id="UP000199339"/>
    </source>
</evidence>
<dbReference type="EC" id="6.3.5.-" evidence="11"/>
<dbReference type="GO" id="GO:0005524">
    <property type="term" value="F:ATP binding"/>
    <property type="evidence" value="ECO:0007669"/>
    <property type="project" value="UniProtKB-KW"/>
</dbReference>
<dbReference type="FunFam" id="1.10.10.410:FF:000001">
    <property type="entry name" value="Aspartyl/glutamyl-tRNA(Asn/Gln) amidotransferase subunit B"/>
    <property type="match status" value="1"/>
</dbReference>
<dbReference type="GO" id="GO:0006412">
    <property type="term" value="P:translation"/>
    <property type="evidence" value="ECO:0007669"/>
    <property type="project" value="UniProtKB-UniRule"/>
</dbReference>
<keyword evidence="4 11" id="KW-0436">Ligase</keyword>
<evidence type="ECO:0000256" key="6">
    <source>
        <dbReference type="ARBA" id="ARBA00022840"/>
    </source>
</evidence>